<evidence type="ECO:0000313" key="2">
    <source>
        <dbReference type="EMBL" id="KAF1745924.1"/>
    </source>
</evidence>
<organism evidence="2 3">
    <name type="scientific">Caenorhabditis remanei</name>
    <name type="common">Caenorhabditis vulgaris</name>
    <dbReference type="NCBI Taxonomy" id="31234"/>
    <lineage>
        <taxon>Eukaryota</taxon>
        <taxon>Metazoa</taxon>
        <taxon>Ecdysozoa</taxon>
        <taxon>Nematoda</taxon>
        <taxon>Chromadorea</taxon>
        <taxon>Rhabditida</taxon>
        <taxon>Rhabditina</taxon>
        <taxon>Rhabditomorpha</taxon>
        <taxon>Rhabditoidea</taxon>
        <taxon>Rhabditidae</taxon>
        <taxon>Peloderinae</taxon>
        <taxon>Caenorhabditis</taxon>
    </lineage>
</organism>
<reference evidence="2 3" key="1">
    <citation type="submission" date="2019-12" db="EMBL/GenBank/DDBJ databases">
        <title>Chromosome-level assembly of the Caenorhabditis remanei genome.</title>
        <authorList>
            <person name="Teterina A.A."/>
            <person name="Willis J.H."/>
            <person name="Phillips P.C."/>
        </authorList>
    </citation>
    <scope>NUCLEOTIDE SEQUENCE [LARGE SCALE GENOMIC DNA]</scope>
    <source>
        <strain evidence="2 3">PX506</strain>
        <tissue evidence="2">Whole organism</tissue>
    </source>
</reference>
<feature type="transmembrane region" description="Helical" evidence="1">
    <location>
        <begin position="53"/>
        <end position="73"/>
    </location>
</feature>
<accession>A0A6A5FTN6</accession>
<dbReference type="KEGG" id="crq:GCK72_022371"/>
<sequence length="77" mass="8556">MTATANSGNTRKVTFILVVESAQDSNGSSVSIRYQEPNRSTREEIEWEFNDKAIIAILVFIAVSLVISFIITFNSVD</sequence>
<dbReference type="EMBL" id="WUAV01000006">
    <property type="protein sequence ID" value="KAF1745924.1"/>
    <property type="molecule type" value="Genomic_DNA"/>
</dbReference>
<evidence type="ECO:0000256" key="1">
    <source>
        <dbReference type="SAM" id="Phobius"/>
    </source>
</evidence>
<dbReference type="Proteomes" id="UP000483820">
    <property type="component" value="Chromosome X"/>
</dbReference>
<dbReference type="GeneID" id="78777419"/>
<dbReference type="CTD" id="78777419"/>
<comment type="caution">
    <text evidence="2">The sequence shown here is derived from an EMBL/GenBank/DDBJ whole genome shotgun (WGS) entry which is preliminary data.</text>
</comment>
<keyword evidence="1" id="KW-1133">Transmembrane helix</keyword>
<name>A0A6A5FTN6_CAERE</name>
<gene>
    <name evidence="2" type="ORF">GCK72_022371</name>
</gene>
<dbReference type="RefSeq" id="XP_053578353.1">
    <property type="nucleotide sequence ID" value="XM_053734787.1"/>
</dbReference>
<dbReference type="AlphaFoldDB" id="A0A6A5FTN6"/>
<protein>
    <submittedName>
        <fullName evidence="2">Uncharacterized protein</fullName>
    </submittedName>
</protein>
<keyword evidence="1" id="KW-0472">Membrane</keyword>
<proteinExistence type="predicted"/>
<keyword evidence="1" id="KW-0812">Transmembrane</keyword>
<evidence type="ECO:0000313" key="3">
    <source>
        <dbReference type="Proteomes" id="UP000483820"/>
    </source>
</evidence>